<evidence type="ECO:0000313" key="2">
    <source>
        <dbReference type="Proteomes" id="UP000237968"/>
    </source>
</evidence>
<evidence type="ECO:0008006" key="3">
    <source>
        <dbReference type="Google" id="ProtNLM"/>
    </source>
</evidence>
<proteinExistence type="predicted"/>
<dbReference type="EMBL" id="PVNK01000175">
    <property type="protein sequence ID" value="PRP94738.1"/>
    <property type="molecule type" value="Genomic_DNA"/>
</dbReference>
<sequence length="255" mass="26681">MAAAVPDHREVRGRRHRPGLIAALAILAAALAYVGPGAGEAEAAPPPRESPLYGPPYRHGLAVEVGVGLALCQPALLYAGVCGARGGSAPVPGVALRLGGGWRFNQSWHLSGAWIRQGHRPGGAFTGGASDGGMLALRGIVPFAPGQRGAASHVELGFELGLGWAQRVLLRDTAPNRLSSSGAVVRPALILDGWVLADLAIGIELATQLNFHWQHCVDDVCKLAPGPWVASELDRRWVDGFSIAVRATGLVFPRF</sequence>
<organism evidence="1 2">
    <name type="scientific">Enhygromyxa salina</name>
    <dbReference type="NCBI Taxonomy" id="215803"/>
    <lineage>
        <taxon>Bacteria</taxon>
        <taxon>Pseudomonadati</taxon>
        <taxon>Myxococcota</taxon>
        <taxon>Polyangia</taxon>
        <taxon>Nannocystales</taxon>
        <taxon>Nannocystaceae</taxon>
        <taxon>Enhygromyxa</taxon>
    </lineage>
</organism>
<dbReference type="AlphaFoldDB" id="A0A2S9XPE7"/>
<dbReference type="Proteomes" id="UP000237968">
    <property type="component" value="Unassembled WGS sequence"/>
</dbReference>
<keyword evidence="2" id="KW-1185">Reference proteome</keyword>
<evidence type="ECO:0000313" key="1">
    <source>
        <dbReference type="EMBL" id="PRP94738.1"/>
    </source>
</evidence>
<gene>
    <name evidence="1" type="ORF">ENSA5_40610</name>
</gene>
<accession>A0A2S9XPE7</accession>
<reference evidence="1 2" key="1">
    <citation type="submission" date="2018-03" db="EMBL/GenBank/DDBJ databases">
        <title>Draft Genome Sequences of the Obligatory Marine Myxobacteria Enhygromyxa salina SWB005.</title>
        <authorList>
            <person name="Poehlein A."/>
            <person name="Moghaddam J.A."/>
            <person name="Harms H."/>
            <person name="Alanjari M."/>
            <person name="Koenig G.M."/>
            <person name="Daniel R."/>
            <person name="Schaeberle T.F."/>
        </authorList>
    </citation>
    <scope>NUCLEOTIDE SEQUENCE [LARGE SCALE GENOMIC DNA]</scope>
    <source>
        <strain evidence="1 2">SWB005</strain>
    </source>
</reference>
<comment type="caution">
    <text evidence="1">The sequence shown here is derived from an EMBL/GenBank/DDBJ whole genome shotgun (WGS) entry which is preliminary data.</text>
</comment>
<protein>
    <recommendedName>
        <fullName evidence="3">Outer membrane protein beta-barrel domain-containing protein</fullName>
    </recommendedName>
</protein>
<name>A0A2S9XPE7_9BACT</name>